<dbReference type="AlphaFoldDB" id="A0A2I3GT71"/>
<name>A0A2I3GT71_NOMLE</name>
<feature type="compositionally biased region" description="Polar residues" evidence="1">
    <location>
        <begin position="41"/>
        <end position="50"/>
    </location>
</feature>
<evidence type="ECO:0000256" key="1">
    <source>
        <dbReference type="SAM" id="MobiDB-lite"/>
    </source>
</evidence>
<accession>A0A2I3GT71</accession>
<dbReference type="Proteomes" id="UP000001073">
    <property type="component" value="Chromosome 8"/>
</dbReference>
<sequence length="101" mass="10913">MWRQLALSHVVPRTEMAFVLTYMDPRGEVKKTHLHLASFSPSSEVTQAKNRSVEGGPSEWSSLRNLRSTKSSGTIRAVGGCPCSGTVLHFPMPGSASQASL</sequence>
<reference evidence="2 3" key="1">
    <citation type="submission" date="2012-10" db="EMBL/GenBank/DDBJ databases">
        <authorList>
            <consortium name="Gibbon Genome Sequencing Consortium"/>
        </authorList>
    </citation>
    <scope>NUCLEOTIDE SEQUENCE [LARGE SCALE GENOMIC DNA]</scope>
</reference>
<protein>
    <submittedName>
        <fullName evidence="2">Uncharacterized protein</fullName>
    </submittedName>
</protein>
<reference evidence="2" key="2">
    <citation type="submission" date="2025-08" db="UniProtKB">
        <authorList>
            <consortium name="Ensembl"/>
        </authorList>
    </citation>
    <scope>IDENTIFICATION</scope>
</reference>
<organism evidence="2 3">
    <name type="scientific">Nomascus leucogenys</name>
    <name type="common">Northern white-cheeked gibbon</name>
    <name type="synonym">Hylobates leucogenys</name>
    <dbReference type="NCBI Taxonomy" id="61853"/>
    <lineage>
        <taxon>Eukaryota</taxon>
        <taxon>Metazoa</taxon>
        <taxon>Chordata</taxon>
        <taxon>Craniata</taxon>
        <taxon>Vertebrata</taxon>
        <taxon>Euteleostomi</taxon>
        <taxon>Mammalia</taxon>
        <taxon>Eutheria</taxon>
        <taxon>Euarchontoglires</taxon>
        <taxon>Primates</taxon>
        <taxon>Haplorrhini</taxon>
        <taxon>Catarrhini</taxon>
        <taxon>Hylobatidae</taxon>
        <taxon>Nomascus</taxon>
    </lineage>
</organism>
<keyword evidence="3" id="KW-1185">Reference proteome</keyword>
<feature type="region of interest" description="Disordered" evidence="1">
    <location>
        <begin position="41"/>
        <end position="64"/>
    </location>
</feature>
<evidence type="ECO:0000313" key="3">
    <source>
        <dbReference type="Proteomes" id="UP000001073"/>
    </source>
</evidence>
<dbReference type="EMBL" id="ADFV01019762">
    <property type="status" value="NOT_ANNOTATED_CDS"/>
    <property type="molecule type" value="Genomic_DNA"/>
</dbReference>
<dbReference type="InParanoid" id="A0A2I3GT71"/>
<dbReference type="Ensembl" id="ENSNLET00000058680.1">
    <property type="protein sequence ID" value="ENSNLEP00000034430.1"/>
    <property type="gene ID" value="ENSNLEG00000028625.1"/>
</dbReference>
<dbReference type="OMA" id="MAFVLTY"/>
<dbReference type="GeneTree" id="ENSGT00910000147031"/>
<evidence type="ECO:0000313" key="2">
    <source>
        <dbReference type="Ensembl" id="ENSNLEP00000034430.1"/>
    </source>
</evidence>
<reference evidence="2" key="3">
    <citation type="submission" date="2025-09" db="UniProtKB">
        <authorList>
            <consortium name="Ensembl"/>
        </authorList>
    </citation>
    <scope>IDENTIFICATION</scope>
</reference>
<proteinExistence type="predicted"/>